<dbReference type="AlphaFoldDB" id="A0A376BMP4"/>
<name>A0A376BMP4_9NEIS</name>
<reference evidence="1 2" key="1">
    <citation type="submission" date="2018-06" db="EMBL/GenBank/DDBJ databases">
        <authorList>
            <consortium name="Pathogen Informatics"/>
            <person name="Doyle S."/>
        </authorList>
    </citation>
    <scope>NUCLEOTIDE SEQUENCE [LARGE SCALE GENOMIC DNA]</scope>
    <source>
        <strain evidence="1 2">NCTC10283</strain>
    </source>
</reference>
<organism evidence="1 2">
    <name type="scientific">Alysiella crassa</name>
    <dbReference type="NCBI Taxonomy" id="153491"/>
    <lineage>
        <taxon>Bacteria</taxon>
        <taxon>Pseudomonadati</taxon>
        <taxon>Pseudomonadota</taxon>
        <taxon>Betaproteobacteria</taxon>
        <taxon>Neisseriales</taxon>
        <taxon>Neisseriaceae</taxon>
        <taxon>Alysiella</taxon>
    </lineage>
</organism>
<accession>A0A376BMP4</accession>
<gene>
    <name evidence="1" type="ORF">NCTC10283_01047</name>
</gene>
<evidence type="ECO:0000313" key="1">
    <source>
        <dbReference type="EMBL" id="SSY70926.1"/>
    </source>
</evidence>
<dbReference type="EMBL" id="UFSO01000002">
    <property type="protein sequence ID" value="SSY70926.1"/>
    <property type="molecule type" value="Genomic_DNA"/>
</dbReference>
<protein>
    <submittedName>
        <fullName evidence="1">Uncharacterized protein</fullName>
    </submittedName>
</protein>
<keyword evidence="2" id="KW-1185">Reference proteome</keyword>
<sequence length="32" mass="3940">MWVRRVHQLQKKFNNFKGLVRTAHPTLRQPDH</sequence>
<dbReference type="Proteomes" id="UP000254209">
    <property type="component" value="Unassembled WGS sequence"/>
</dbReference>
<evidence type="ECO:0000313" key="2">
    <source>
        <dbReference type="Proteomes" id="UP000254209"/>
    </source>
</evidence>
<proteinExistence type="predicted"/>